<dbReference type="Proteomes" id="UP000236447">
    <property type="component" value="Chromosome"/>
</dbReference>
<dbReference type="AlphaFoldDB" id="A0A2I7K646"/>
<evidence type="ECO:0000313" key="1">
    <source>
        <dbReference type="EMBL" id="AUQ98086.1"/>
    </source>
</evidence>
<gene>
    <name evidence="1" type="ORF">PhaeoP88_00690</name>
</gene>
<evidence type="ECO:0000313" key="2">
    <source>
        <dbReference type="Proteomes" id="UP000236447"/>
    </source>
</evidence>
<accession>A0A2I7K646</accession>
<protein>
    <submittedName>
        <fullName evidence="1">Uncharacterized protein</fullName>
    </submittedName>
</protein>
<organism evidence="1 2">
    <name type="scientific">Phaeobacter inhibens</name>
    <dbReference type="NCBI Taxonomy" id="221822"/>
    <lineage>
        <taxon>Bacteria</taxon>
        <taxon>Pseudomonadati</taxon>
        <taxon>Pseudomonadota</taxon>
        <taxon>Alphaproteobacteria</taxon>
        <taxon>Rhodobacterales</taxon>
        <taxon>Roseobacteraceae</taxon>
        <taxon>Phaeobacter</taxon>
    </lineage>
</organism>
<reference evidence="1 2" key="1">
    <citation type="journal article" date="2017" name="Front. Microbiol.">
        <title>Phaeobacter piscinae sp. nov., a species of the Roseobacter group and potential aquaculture probiont.</title>
        <authorList>
            <person name="Sonnenschein E.C."/>
            <person name="Phippen C.B.W."/>
            <person name="Nielsen K.F."/>
            <person name="Mateiu R.V."/>
            <person name="Melchiorsen J."/>
            <person name="Gram L."/>
            <person name="Overmann J."/>
            <person name="Freese H.M."/>
        </authorList>
    </citation>
    <scope>NUCLEOTIDE SEQUENCE [LARGE SCALE GENOMIC DNA]</scope>
    <source>
        <strain evidence="1 2">P88</strain>
    </source>
</reference>
<reference evidence="1 2" key="2">
    <citation type="journal article" date="2017" name="Genome Biol. Evol.">
        <title>Trajectories and Drivers of Genome Evolution in Surface-Associated Marine Phaeobacter.</title>
        <authorList>
            <person name="Freese H.M."/>
            <person name="Sikorski J."/>
            <person name="Bunk B."/>
            <person name="Scheuner C."/>
            <person name="Meier-Kolthoff J.P."/>
            <person name="Sproer C."/>
            <person name="Gram L."/>
            <person name="Overmann J."/>
        </authorList>
    </citation>
    <scope>NUCLEOTIDE SEQUENCE [LARGE SCALE GENOMIC DNA]</scope>
    <source>
        <strain evidence="1 2">P88</strain>
    </source>
</reference>
<sequence length="369" mass="41462">MNGVCTGVSQGGFFIWRIAERIVSGICALPTLCAGSSRISILVHPAGCRNTEGTEGRHPHWCSYWEHERLHVVPVSPWMVWLLRLSCSQKPVGFSFGIRVFFTFEYLNNAGWVCAQFLRNECDRHTLKKHDVRSDCLDEIECRSLLCGDVQFDTRNWVSFVWGSFPKQVSHVGFSFRDVVGRTAQGTSGIVPAILWFRALRECAGSSAGAMTANRRPSTQNIKCGSIVSQSILFDKRCGRLSKPLIFRGLDYRKYQISIRNMKISSPRGRLLISLCLYGFRGAPCVQWYVSRVTQWTIVQHQMFSRSVGYADLVTSVRNAVGIEGRHPRFVADWGQARLHVAPVSSLMEPGRVGAACTARPFFQGWCNA</sequence>
<dbReference type="EMBL" id="CP010725">
    <property type="protein sequence ID" value="AUQ98086.1"/>
    <property type="molecule type" value="Genomic_DNA"/>
</dbReference>
<proteinExistence type="predicted"/>
<name>A0A2I7K646_9RHOB</name>